<dbReference type="Gene3D" id="3.40.50.150">
    <property type="entry name" value="Vaccinia Virus protein VP39"/>
    <property type="match status" value="1"/>
</dbReference>
<evidence type="ECO:0008006" key="4">
    <source>
        <dbReference type="Google" id="ProtNLM"/>
    </source>
</evidence>
<comment type="caution">
    <text evidence="2">The sequence shown here is derived from an EMBL/GenBank/DDBJ whole genome shotgun (WGS) entry which is preliminary data.</text>
</comment>
<dbReference type="InterPro" id="IPR029063">
    <property type="entry name" value="SAM-dependent_MTases_sf"/>
</dbReference>
<name>A0ABS1DEI0_9PROT</name>
<proteinExistence type="predicted"/>
<evidence type="ECO:0000256" key="1">
    <source>
        <dbReference type="SAM" id="MobiDB-lite"/>
    </source>
</evidence>
<organism evidence="2 3">
    <name type="scientific">Rhodovibrio sodomensis</name>
    <dbReference type="NCBI Taxonomy" id="1088"/>
    <lineage>
        <taxon>Bacteria</taxon>
        <taxon>Pseudomonadati</taxon>
        <taxon>Pseudomonadota</taxon>
        <taxon>Alphaproteobacteria</taxon>
        <taxon>Rhodospirillales</taxon>
        <taxon>Rhodovibrionaceae</taxon>
        <taxon>Rhodovibrio</taxon>
    </lineage>
</organism>
<evidence type="ECO:0000313" key="3">
    <source>
        <dbReference type="Proteomes" id="UP001296873"/>
    </source>
</evidence>
<dbReference type="Proteomes" id="UP001296873">
    <property type="component" value="Unassembled WGS sequence"/>
</dbReference>
<accession>A0ABS1DEI0</accession>
<dbReference type="EMBL" id="NRRL01000022">
    <property type="protein sequence ID" value="MBK1668381.1"/>
    <property type="molecule type" value="Genomic_DNA"/>
</dbReference>
<gene>
    <name evidence="2" type="ORF">CKO28_10075</name>
</gene>
<sequence>MTRDVTGPPGGRPDPGDGDGADVGGELGPRLWDANARAWTRAVRERRIASRTAGTDAALLDTLARLAPGRLLDAGCGEGWLIRALRQFLPACRTIGVDGAPALVAAARAADPVGSYHHLTYDALAAGAWRRDPVLAERLADPLDAVVFNYALFDRQVGRTLQAARGLLAPGGALVIQTLPPCAPGAEGWRTEDFAGFSGGLGGGLGGGWVPMRWYARSRPAWDSALAEAGLKADTDPPVPDADALSLLLVARAA</sequence>
<dbReference type="Pfam" id="PF13489">
    <property type="entry name" value="Methyltransf_23"/>
    <property type="match status" value="1"/>
</dbReference>
<protein>
    <recommendedName>
        <fullName evidence="4">Methyltransferase domain-containing protein</fullName>
    </recommendedName>
</protein>
<dbReference type="CDD" id="cd02440">
    <property type="entry name" value="AdoMet_MTases"/>
    <property type="match status" value="1"/>
</dbReference>
<dbReference type="RefSeq" id="WP_200340690.1">
    <property type="nucleotide sequence ID" value="NZ_NRRL01000022.1"/>
</dbReference>
<dbReference type="SUPFAM" id="SSF53335">
    <property type="entry name" value="S-adenosyl-L-methionine-dependent methyltransferases"/>
    <property type="match status" value="1"/>
</dbReference>
<reference evidence="2 3" key="1">
    <citation type="journal article" date="2020" name="Microorganisms">
        <title>Osmotic Adaptation and Compatible Solute Biosynthesis of Phototrophic Bacteria as Revealed from Genome Analyses.</title>
        <authorList>
            <person name="Imhoff J.F."/>
            <person name="Rahn T."/>
            <person name="Kunzel S."/>
            <person name="Keller A."/>
            <person name="Neulinger S.C."/>
        </authorList>
    </citation>
    <scope>NUCLEOTIDE SEQUENCE [LARGE SCALE GENOMIC DNA]</scope>
    <source>
        <strain evidence="2 3">DSM 9895</strain>
    </source>
</reference>
<feature type="region of interest" description="Disordered" evidence="1">
    <location>
        <begin position="1"/>
        <end position="27"/>
    </location>
</feature>
<evidence type="ECO:0000313" key="2">
    <source>
        <dbReference type="EMBL" id="MBK1668381.1"/>
    </source>
</evidence>
<keyword evidence="3" id="KW-1185">Reference proteome</keyword>